<comment type="caution">
    <text evidence="1">The sequence shown here is derived from an EMBL/GenBank/DDBJ whole genome shotgun (WGS) entry which is preliminary data.</text>
</comment>
<organism evidence="1 2">
    <name type="scientific">Lindgomyces ingoldianus</name>
    <dbReference type="NCBI Taxonomy" id="673940"/>
    <lineage>
        <taxon>Eukaryota</taxon>
        <taxon>Fungi</taxon>
        <taxon>Dikarya</taxon>
        <taxon>Ascomycota</taxon>
        <taxon>Pezizomycotina</taxon>
        <taxon>Dothideomycetes</taxon>
        <taxon>Pleosporomycetidae</taxon>
        <taxon>Pleosporales</taxon>
        <taxon>Lindgomycetaceae</taxon>
        <taxon>Lindgomyces</taxon>
    </lineage>
</organism>
<evidence type="ECO:0000313" key="1">
    <source>
        <dbReference type="EMBL" id="KAF2468000.1"/>
    </source>
</evidence>
<dbReference type="EMBL" id="MU003518">
    <property type="protein sequence ID" value="KAF2468000.1"/>
    <property type="molecule type" value="Genomic_DNA"/>
</dbReference>
<accession>A0ACB6QM66</accession>
<name>A0ACB6QM66_9PLEO</name>
<keyword evidence="2" id="KW-1185">Reference proteome</keyword>
<protein>
    <submittedName>
        <fullName evidence="1">Uncharacterized protein</fullName>
    </submittedName>
</protein>
<reference evidence="1" key="1">
    <citation type="journal article" date="2020" name="Stud. Mycol.">
        <title>101 Dothideomycetes genomes: a test case for predicting lifestyles and emergence of pathogens.</title>
        <authorList>
            <person name="Haridas S."/>
            <person name="Albert R."/>
            <person name="Binder M."/>
            <person name="Bloem J."/>
            <person name="Labutti K."/>
            <person name="Salamov A."/>
            <person name="Andreopoulos B."/>
            <person name="Baker S."/>
            <person name="Barry K."/>
            <person name="Bills G."/>
            <person name="Bluhm B."/>
            <person name="Cannon C."/>
            <person name="Castanera R."/>
            <person name="Culley D."/>
            <person name="Daum C."/>
            <person name="Ezra D."/>
            <person name="Gonzalez J."/>
            <person name="Henrissat B."/>
            <person name="Kuo A."/>
            <person name="Liang C."/>
            <person name="Lipzen A."/>
            <person name="Lutzoni F."/>
            <person name="Magnuson J."/>
            <person name="Mondo S."/>
            <person name="Nolan M."/>
            <person name="Ohm R."/>
            <person name="Pangilinan J."/>
            <person name="Park H.-J."/>
            <person name="Ramirez L."/>
            <person name="Alfaro M."/>
            <person name="Sun H."/>
            <person name="Tritt A."/>
            <person name="Yoshinaga Y."/>
            <person name="Zwiers L.-H."/>
            <person name="Turgeon B."/>
            <person name="Goodwin S."/>
            <person name="Spatafora J."/>
            <person name="Crous P."/>
            <person name="Grigoriev I."/>
        </authorList>
    </citation>
    <scope>NUCLEOTIDE SEQUENCE</scope>
    <source>
        <strain evidence="1">ATCC 200398</strain>
    </source>
</reference>
<gene>
    <name evidence="1" type="ORF">BDR25DRAFT_374321</name>
</gene>
<sequence>RWKEAEELQKAVMKTAIRLLGGDHRNTLISMGNLALIYGNQGWRKEAKELEVQVIEKKKRVLREEHLETLTSMNNLAFILNS</sequence>
<feature type="non-terminal residue" evidence="1">
    <location>
        <position position="1"/>
    </location>
</feature>
<evidence type="ECO:0000313" key="2">
    <source>
        <dbReference type="Proteomes" id="UP000799755"/>
    </source>
</evidence>
<proteinExistence type="predicted"/>
<dbReference type="Proteomes" id="UP000799755">
    <property type="component" value="Unassembled WGS sequence"/>
</dbReference>